<dbReference type="CDD" id="cd18552">
    <property type="entry name" value="ABC_6TM_MsbA_like"/>
    <property type="match status" value="1"/>
</dbReference>
<sequence length="599" mass="65814">MFTFIENTIERFIPALKEKDLWRLMRENLHEQRKLYIIAVVAMFMVAATTSSVAWIMRYIVDAMTIPDNQGMVLMVAAGVAVIFTLKGMATYIQTIALTRAGNRIVAHQQIKLYDKLLRQGVSFFNLTESSDLLMRVTQSAQAARMIIDLLVTSFVRDLLTLIGLLTVMFYQQPVLSSVSILIGPVAIFGIRLLLQKVRKIMEQEMASLSEIIKVIQETSTGIRIIKAFALEERMASRMNKAVREVEKRSNAISRLEAITSPLMDTLSGFAIAAVVALSAVQIFGVQGTTPGQLMSFVTALLMAYEPAKRLSRMRITIESGMVGVRMMFGLLDQPETLAEHPDPVTMQPGPGRIVFDHVSFEYGKERPVIRDMSIAFEAGKTTALVGPSGGGKSTILNLILRLYDPNSGAVRIDGVDIKTASFASLRDKISFVGQDTFLFSATIAENIRFGSPGATEEDVIEACKAANAHEFIETMQHGYYTQVGENGAFLSGGQKQRLAIARAILRNAPILLLDEATSALDSRSEALVQDAIQRLTRDRTTVVIAHRLSTVLGADKICVIDQGTLAEEGTVNALLSRGGMFRGLYDQQFGAADKRNTA</sequence>
<comment type="subcellular location">
    <subcellularLocation>
        <location evidence="1">Cell membrane</location>
        <topology evidence="1">Multi-pass membrane protein</topology>
    </subcellularLocation>
</comment>
<keyword evidence="2" id="KW-0813">Transport</keyword>
<dbReference type="EMBL" id="QFQS01000006">
    <property type="protein sequence ID" value="PZQ95706.1"/>
    <property type="molecule type" value="Genomic_DNA"/>
</dbReference>
<dbReference type="SMART" id="SM00382">
    <property type="entry name" value="AAA"/>
    <property type="match status" value="1"/>
</dbReference>
<feature type="transmembrane region" description="Helical" evidence="8">
    <location>
        <begin position="35"/>
        <end position="60"/>
    </location>
</feature>
<dbReference type="GO" id="GO:0005524">
    <property type="term" value="F:ATP binding"/>
    <property type="evidence" value="ECO:0007669"/>
    <property type="project" value="UniProtKB-KW"/>
</dbReference>
<dbReference type="Proteomes" id="UP000248975">
    <property type="component" value="Unassembled WGS sequence"/>
</dbReference>
<evidence type="ECO:0000256" key="7">
    <source>
        <dbReference type="ARBA" id="ARBA00023136"/>
    </source>
</evidence>
<dbReference type="GO" id="GO:0005886">
    <property type="term" value="C:plasma membrane"/>
    <property type="evidence" value="ECO:0007669"/>
    <property type="project" value="UniProtKB-SubCell"/>
</dbReference>
<dbReference type="PANTHER" id="PTHR24221">
    <property type="entry name" value="ATP-BINDING CASSETTE SUB-FAMILY B"/>
    <property type="match status" value="1"/>
</dbReference>
<dbReference type="SUPFAM" id="SSF90123">
    <property type="entry name" value="ABC transporter transmembrane region"/>
    <property type="match status" value="1"/>
</dbReference>
<evidence type="ECO:0000256" key="5">
    <source>
        <dbReference type="ARBA" id="ARBA00022840"/>
    </source>
</evidence>
<dbReference type="PROSITE" id="PS50893">
    <property type="entry name" value="ABC_TRANSPORTER_2"/>
    <property type="match status" value="1"/>
</dbReference>
<evidence type="ECO:0000256" key="4">
    <source>
        <dbReference type="ARBA" id="ARBA00022741"/>
    </source>
</evidence>
<evidence type="ECO:0000259" key="9">
    <source>
        <dbReference type="PROSITE" id="PS50893"/>
    </source>
</evidence>
<dbReference type="InterPro" id="IPR011527">
    <property type="entry name" value="ABC1_TM_dom"/>
</dbReference>
<dbReference type="GO" id="GO:0140359">
    <property type="term" value="F:ABC-type transporter activity"/>
    <property type="evidence" value="ECO:0007669"/>
    <property type="project" value="InterPro"/>
</dbReference>
<evidence type="ECO:0000256" key="1">
    <source>
        <dbReference type="ARBA" id="ARBA00004651"/>
    </source>
</evidence>
<organism evidence="11 12">
    <name type="scientific">Cereibacter sphaeroides</name>
    <name type="common">Rhodobacter sphaeroides</name>
    <dbReference type="NCBI Taxonomy" id="1063"/>
    <lineage>
        <taxon>Bacteria</taxon>
        <taxon>Pseudomonadati</taxon>
        <taxon>Pseudomonadota</taxon>
        <taxon>Alphaproteobacteria</taxon>
        <taxon>Rhodobacterales</taxon>
        <taxon>Paracoccaceae</taxon>
        <taxon>Cereibacter</taxon>
    </lineage>
</organism>
<dbReference type="InterPro" id="IPR003593">
    <property type="entry name" value="AAA+_ATPase"/>
</dbReference>
<keyword evidence="5 11" id="KW-0067">ATP-binding</keyword>
<evidence type="ECO:0000256" key="6">
    <source>
        <dbReference type="ARBA" id="ARBA00022989"/>
    </source>
</evidence>
<keyword evidence="7 8" id="KW-0472">Membrane</keyword>
<proteinExistence type="predicted"/>
<protein>
    <submittedName>
        <fullName evidence="11">ABC transporter ATP-binding protein</fullName>
    </submittedName>
</protein>
<reference evidence="11 12" key="1">
    <citation type="submission" date="2017-08" db="EMBL/GenBank/DDBJ databases">
        <title>Infants hospitalized years apart are colonized by the same room-sourced microbial strains.</title>
        <authorList>
            <person name="Brooks B."/>
            <person name="Olm M.R."/>
            <person name="Firek B.A."/>
            <person name="Baker R."/>
            <person name="Thomas B.C."/>
            <person name="Morowitz M.J."/>
            <person name="Banfield J.F."/>
        </authorList>
    </citation>
    <scope>NUCLEOTIDE SEQUENCE [LARGE SCALE GENOMIC DNA]</scope>
    <source>
        <strain evidence="11">S2_003_000_R2_11</strain>
    </source>
</reference>
<dbReference type="InterPro" id="IPR027417">
    <property type="entry name" value="P-loop_NTPase"/>
</dbReference>
<gene>
    <name evidence="11" type="ORF">DI533_18925</name>
</gene>
<dbReference type="Pfam" id="PF00005">
    <property type="entry name" value="ABC_tran"/>
    <property type="match status" value="1"/>
</dbReference>
<comment type="caution">
    <text evidence="11">The sequence shown here is derived from an EMBL/GenBank/DDBJ whole genome shotgun (WGS) entry which is preliminary data.</text>
</comment>
<evidence type="ECO:0000259" key="10">
    <source>
        <dbReference type="PROSITE" id="PS50929"/>
    </source>
</evidence>
<feature type="transmembrane region" description="Helical" evidence="8">
    <location>
        <begin position="146"/>
        <end position="169"/>
    </location>
</feature>
<dbReference type="InterPro" id="IPR036640">
    <property type="entry name" value="ABC1_TM_sf"/>
</dbReference>
<name>A0A2W5S0S1_CERSP</name>
<dbReference type="GO" id="GO:0034040">
    <property type="term" value="F:ATPase-coupled lipid transmembrane transporter activity"/>
    <property type="evidence" value="ECO:0007669"/>
    <property type="project" value="TreeGrafter"/>
</dbReference>
<feature type="domain" description="ABC transmembrane type-1" evidence="10">
    <location>
        <begin position="37"/>
        <end position="320"/>
    </location>
</feature>
<dbReference type="Gene3D" id="3.40.50.300">
    <property type="entry name" value="P-loop containing nucleotide triphosphate hydrolases"/>
    <property type="match status" value="1"/>
</dbReference>
<evidence type="ECO:0000313" key="11">
    <source>
        <dbReference type="EMBL" id="PZQ95706.1"/>
    </source>
</evidence>
<dbReference type="InterPro" id="IPR017871">
    <property type="entry name" value="ABC_transporter-like_CS"/>
</dbReference>
<evidence type="ECO:0000313" key="12">
    <source>
        <dbReference type="Proteomes" id="UP000248975"/>
    </source>
</evidence>
<evidence type="ECO:0000256" key="3">
    <source>
        <dbReference type="ARBA" id="ARBA00022692"/>
    </source>
</evidence>
<dbReference type="PANTHER" id="PTHR24221:SF654">
    <property type="entry name" value="ATP-BINDING CASSETTE SUB-FAMILY B MEMBER 6"/>
    <property type="match status" value="1"/>
</dbReference>
<evidence type="ECO:0000256" key="8">
    <source>
        <dbReference type="SAM" id="Phobius"/>
    </source>
</evidence>
<dbReference type="InterPro" id="IPR039421">
    <property type="entry name" value="Type_1_exporter"/>
</dbReference>
<keyword evidence="6 8" id="KW-1133">Transmembrane helix</keyword>
<feature type="transmembrane region" description="Helical" evidence="8">
    <location>
        <begin position="263"/>
        <end position="284"/>
    </location>
</feature>
<feature type="domain" description="ABC transporter" evidence="9">
    <location>
        <begin position="354"/>
        <end position="588"/>
    </location>
</feature>
<dbReference type="SUPFAM" id="SSF52540">
    <property type="entry name" value="P-loop containing nucleoside triphosphate hydrolases"/>
    <property type="match status" value="1"/>
</dbReference>
<accession>A0A2W5S0S1</accession>
<feature type="transmembrane region" description="Helical" evidence="8">
    <location>
        <begin position="72"/>
        <end position="90"/>
    </location>
</feature>
<dbReference type="PROSITE" id="PS50929">
    <property type="entry name" value="ABC_TM1F"/>
    <property type="match status" value="1"/>
</dbReference>
<evidence type="ECO:0000256" key="2">
    <source>
        <dbReference type="ARBA" id="ARBA00022448"/>
    </source>
</evidence>
<keyword evidence="3 8" id="KW-0812">Transmembrane</keyword>
<dbReference type="FunFam" id="3.40.50.300:FF:000287">
    <property type="entry name" value="Multidrug ABC transporter ATP-binding protein"/>
    <property type="match status" value="1"/>
</dbReference>
<dbReference type="GO" id="GO:0016887">
    <property type="term" value="F:ATP hydrolysis activity"/>
    <property type="evidence" value="ECO:0007669"/>
    <property type="project" value="InterPro"/>
</dbReference>
<keyword evidence="4" id="KW-0547">Nucleotide-binding</keyword>
<dbReference type="AlphaFoldDB" id="A0A2W5S0S1"/>
<dbReference type="PROSITE" id="PS00211">
    <property type="entry name" value="ABC_TRANSPORTER_1"/>
    <property type="match status" value="1"/>
</dbReference>
<dbReference type="Gene3D" id="1.20.1560.10">
    <property type="entry name" value="ABC transporter type 1, transmembrane domain"/>
    <property type="match status" value="1"/>
</dbReference>
<dbReference type="Pfam" id="PF00664">
    <property type="entry name" value="ABC_membrane"/>
    <property type="match status" value="1"/>
</dbReference>
<dbReference type="InterPro" id="IPR003439">
    <property type="entry name" value="ABC_transporter-like_ATP-bd"/>
</dbReference>
<feature type="transmembrane region" description="Helical" evidence="8">
    <location>
        <begin position="175"/>
        <end position="195"/>
    </location>
</feature>